<dbReference type="EMBL" id="CAADFU010000251">
    <property type="protein sequence ID" value="VFK49832.1"/>
    <property type="molecule type" value="Genomic_DNA"/>
</dbReference>
<gene>
    <name evidence="2" type="ORF">BECKSD772E_GA0070983_12512</name>
    <name evidence="1" type="ORF">BECKSD772F_GA0070984_12522</name>
</gene>
<proteinExistence type="predicted"/>
<dbReference type="Gene3D" id="3.30.2310.20">
    <property type="entry name" value="RelE-like"/>
    <property type="match status" value="1"/>
</dbReference>
<dbReference type="SUPFAM" id="SSF143011">
    <property type="entry name" value="RelE-like"/>
    <property type="match status" value="1"/>
</dbReference>
<dbReference type="EMBL" id="CAADFR010000252">
    <property type="protein sequence ID" value="VFK45804.1"/>
    <property type="molecule type" value="Genomic_DNA"/>
</dbReference>
<reference evidence="2" key="1">
    <citation type="submission" date="2019-02" db="EMBL/GenBank/DDBJ databases">
        <authorList>
            <person name="Gruber-Vodicka R. H."/>
            <person name="Seah K. B. B."/>
        </authorList>
    </citation>
    <scope>NUCLEOTIDE SEQUENCE</scope>
    <source>
        <strain evidence="2">BECK_S1320</strain>
        <strain evidence="1">BECK_S1321</strain>
    </source>
</reference>
<evidence type="ECO:0000313" key="2">
    <source>
        <dbReference type="EMBL" id="VFK49832.1"/>
    </source>
</evidence>
<evidence type="ECO:0008006" key="3">
    <source>
        <dbReference type="Google" id="ProtNLM"/>
    </source>
</evidence>
<organism evidence="2">
    <name type="scientific">Candidatus Kentrum sp. SD</name>
    <dbReference type="NCBI Taxonomy" id="2126332"/>
    <lineage>
        <taxon>Bacteria</taxon>
        <taxon>Pseudomonadati</taxon>
        <taxon>Pseudomonadota</taxon>
        <taxon>Gammaproteobacteria</taxon>
        <taxon>Candidatus Kentrum</taxon>
    </lineage>
</organism>
<accession>A0A450Z7W5</accession>
<dbReference type="InterPro" id="IPR035093">
    <property type="entry name" value="RelE/ParE_toxin_dom_sf"/>
</dbReference>
<evidence type="ECO:0000313" key="1">
    <source>
        <dbReference type="EMBL" id="VFK45804.1"/>
    </source>
</evidence>
<name>A0A450Z7W5_9GAMM</name>
<sequence length="60" mass="6812">MIPKIVTAVEGLAKDPYPAGCRKLPSSAYLWRIRVGDCRIIYLLIFRSALQMDLVLTVLY</sequence>
<protein>
    <recommendedName>
        <fullName evidence="3">ParE toxin of type II toxin-antitoxin system, parDE</fullName>
    </recommendedName>
</protein>
<dbReference type="AlphaFoldDB" id="A0A450Z7W5"/>